<evidence type="ECO:0000313" key="8">
    <source>
        <dbReference type="Proteomes" id="UP001190700"/>
    </source>
</evidence>
<comment type="subcellular location">
    <subcellularLocation>
        <location evidence="3">Nucleus</location>
    </subcellularLocation>
</comment>
<gene>
    <name evidence="7" type="ORF">CYMTET_8934</name>
</gene>
<keyword evidence="8" id="KW-1185">Reference proteome</keyword>
<dbReference type="GO" id="GO:0016818">
    <property type="term" value="F:hydrolase activity, acting on acid anhydrides, in phosphorus-containing anhydrides"/>
    <property type="evidence" value="ECO:0007669"/>
    <property type="project" value="InterPro"/>
</dbReference>
<dbReference type="InterPro" id="IPR049125">
    <property type="entry name" value="FAN1-like_WH"/>
</dbReference>
<feature type="domain" description="Fanconi-associated nuclease 1-like winged-helix" evidence="6">
    <location>
        <begin position="401"/>
        <end position="478"/>
    </location>
</feature>
<evidence type="ECO:0000256" key="2">
    <source>
        <dbReference type="ARBA" id="ARBA00022801"/>
    </source>
</evidence>
<comment type="function">
    <text evidence="3">Nuclease required for the repair of DNA interstrand cross-links (ICL). Acts as a 5'-3' exonuclease that anchors at a cut end of DNA and cleaves DNA successively at every third nucleotide, allowing to excise an ICL from one strand through flanking incisions.</text>
</comment>
<evidence type="ECO:0000256" key="3">
    <source>
        <dbReference type="RuleBase" id="RU365033"/>
    </source>
</evidence>
<dbReference type="Gene3D" id="3.30.160.60">
    <property type="entry name" value="Classic Zinc Finger"/>
    <property type="match status" value="1"/>
</dbReference>
<dbReference type="GO" id="GO:0036297">
    <property type="term" value="P:interstrand cross-link repair"/>
    <property type="evidence" value="ECO:0007669"/>
    <property type="project" value="InterPro"/>
</dbReference>
<feature type="domain" description="HIRAN" evidence="5">
    <location>
        <begin position="261"/>
        <end position="347"/>
    </location>
</feature>
<feature type="compositionally biased region" description="Basic residues" evidence="4">
    <location>
        <begin position="15"/>
        <end position="27"/>
    </location>
</feature>
<protein>
    <recommendedName>
        <fullName evidence="3">Fanconi-associated nuclease</fullName>
        <ecNumber evidence="3">3.1.4.1</ecNumber>
    </recommendedName>
</protein>
<keyword evidence="3" id="KW-0234">DNA repair</keyword>
<keyword evidence="1 3" id="KW-0479">Metal-binding</keyword>
<comment type="catalytic activity">
    <reaction evidence="3">
        <text>Hydrolytically removes 5'-nucleotides successively from the 3'-hydroxy termini of 3'-hydroxy-terminated oligonucleotides.</text>
        <dbReference type="EC" id="3.1.4.1"/>
    </reaction>
</comment>
<dbReference type="PANTHER" id="PTHR15749:SF4">
    <property type="entry name" value="FANCONI-ASSOCIATED NUCLEASE 1"/>
    <property type="match status" value="1"/>
</dbReference>
<dbReference type="EMBL" id="LGRX02002839">
    <property type="protein sequence ID" value="KAK3283363.1"/>
    <property type="molecule type" value="Genomic_DNA"/>
</dbReference>
<keyword evidence="2 3" id="KW-0378">Hydrolase</keyword>
<organism evidence="7 8">
    <name type="scientific">Cymbomonas tetramitiformis</name>
    <dbReference type="NCBI Taxonomy" id="36881"/>
    <lineage>
        <taxon>Eukaryota</taxon>
        <taxon>Viridiplantae</taxon>
        <taxon>Chlorophyta</taxon>
        <taxon>Pyramimonadophyceae</taxon>
        <taxon>Pyramimonadales</taxon>
        <taxon>Pyramimonadaceae</taxon>
        <taxon>Cymbomonas</taxon>
    </lineage>
</organism>
<dbReference type="GO" id="GO:0005634">
    <property type="term" value="C:nucleus"/>
    <property type="evidence" value="ECO:0007669"/>
    <property type="project" value="UniProtKB-SubCell"/>
</dbReference>
<keyword evidence="3" id="KW-0227">DNA damage</keyword>
<dbReference type="GO" id="GO:0004528">
    <property type="term" value="F:phosphodiesterase I activity"/>
    <property type="evidence" value="ECO:0007669"/>
    <property type="project" value="UniProtKB-EC"/>
</dbReference>
<keyword evidence="3" id="KW-0540">Nuclease</keyword>
<evidence type="ECO:0000313" key="7">
    <source>
        <dbReference type="EMBL" id="KAK3283363.1"/>
    </source>
</evidence>
<accession>A0AAE0GSG9</accession>
<dbReference type="GO" id="GO:0017108">
    <property type="term" value="F:5'-flap endonuclease activity"/>
    <property type="evidence" value="ECO:0007669"/>
    <property type="project" value="TreeGrafter"/>
</dbReference>
<dbReference type="GO" id="GO:0008270">
    <property type="term" value="F:zinc ion binding"/>
    <property type="evidence" value="ECO:0007669"/>
    <property type="project" value="InterPro"/>
</dbReference>
<comment type="cofactor">
    <cofactor evidence="3">
        <name>Mg(2+)</name>
        <dbReference type="ChEBI" id="CHEBI:18420"/>
    </cofactor>
    <cofactor evidence="3">
        <name>Mn(2+)</name>
        <dbReference type="ChEBI" id="CHEBI:29035"/>
    </cofactor>
</comment>
<comment type="caution">
    <text evidence="7">The sequence shown here is derived from an EMBL/GenBank/DDBJ whole genome shotgun (WGS) entry which is preliminary data.</text>
</comment>
<dbReference type="EC" id="3.1.4.1" evidence="3"/>
<proteinExistence type="inferred from homology"/>
<keyword evidence="3" id="KW-0460">Magnesium</keyword>
<dbReference type="InterPro" id="IPR033315">
    <property type="entry name" value="Fan1-like"/>
</dbReference>
<dbReference type="Pfam" id="PF21315">
    <property type="entry name" value="FAN1_HTH"/>
    <property type="match status" value="1"/>
</dbReference>
<dbReference type="Gene3D" id="3.30.70.2330">
    <property type="match status" value="1"/>
</dbReference>
<keyword evidence="3" id="KW-0539">Nucleus</keyword>
<feature type="region of interest" description="Disordered" evidence="4">
    <location>
        <begin position="1"/>
        <end position="69"/>
    </location>
</feature>
<evidence type="ECO:0000259" key="5">
    <source>
        <dbReference type="Pfam" id="PF08797"/>
    </source>
</evidence>
<comment type="similarity">
    <text evidence="3">Belongs to the FAN1 family.</text>
</comment>
<dbReference type="InterPro" id="IPR014905">
    <property type="entry name" value="HIRAN"/>
</dbReference>
<name>A0AAE0GSG9_9CHLO</name>
<reference evidence="7 8" key="1">
    <citation type="journal article" date="2015" name="Genome Biol. Evol.">
        <title>Comparative Genomics of a Bacterivorous Green Alga Reveals Evolutionary Causalities and Consequences of Phago-Mixotrophic Mode of Nutrition.</title>
        <authorList>
            <person name="Burns J.A."/>
            <person name="Paasch A."/>
            <person name="Narechania A."/>
            <person name="Kim E."/>
        </authorList>
    </citation>
    <scope>NUCLEOTIDE SEQUENCE [LARGE SCALE GENOMIC DNA]</scope>
    <source>
        <strain evidence="7 8">PLY_AMNH</strain>
    </source>
</reference>
<dbReference type="GO" id="GO:0070336">
    <property type="term" value="F:flap-structured DNA binding"/>
    <property type="evidence" value="ECO:0007669"/>
    <property type="project" value="TreeGrafter"/>
</dbReference>
<dbReference type="PANTHER" id="PTHR15749">
    <property type="entry name" value="FANCONI-ASSOCIATED NUCLEASE 1"/>
    <property type="match status" value="1"/>
</dbReference>
<feature type="compositionally biased region" description="Basic and acidic residues" evidence="4">
    <location>
        <begin position="37"/>
        <end position="61"/>
    </location>
</feature>
<sequence length="532" mass="56624">MNRDEGDCEFQSNQRKVRAQVAKRPKPRGTGSKRSQNHVEHGVKGETSGKKSQDQAEHGLKGDLCARSPALGEVRALQTRTPGREPRVQCPVCACSLPSVDDVINDHLDKCLSRSAPRPPAPPRFEVYASDGGEQKETGAGVKPPATPCASYTARQELAPPFNTAAADEELPQRNTCSTSSRLEVTMQEAEHEGDSEGAIELGTDHPAMHKAGPAGAAGPPELCMSSQRMQLELRGISGAEGFGGVETVVVGRKFQRVSGAAGESVEIAREPENVRDSNALLVLLGCPQDGGGGGSGLSVKGGGSSAHAIEQRAALGHLPAALAAVLSPLLHTQRILVRGVLLEEAAGNATPQALRLECQLASTARSKQEVDEIADAWREVRSAAEASKGSTGGGRQKEQLEHLRRLLQEIQTRDAHLLHPAEVALLDAFHQMPEEAQALFLRLEARRRGWFRTAGLQYAEVPDVEAAVAALQEAGWAATAATEPGDELRARLEVRSPLPLAVCSERTLVPRHRAMQLQCGLINTGKPINAG</sequence>
<evidence type="ECO:0000256" key="4">
    <source>
        <dbReference type="SAM" id="MobiDB-lite"/>
    </source>
</evidence>
<evidence type="ECO:0000259" key="6">
    <source>
        <dbReference type="Pfam" id="PF21315"/>
    </source>
</evidence>
<dbReference type="GO" id="GO:0008409">
    <property type="term" value="F:5'-3' exonuclease activity"/>
    <property type="evidence" value="ECO:0007669"/>
    <property type="project" value="TreeGrafter"/>
</dbReference>
<evidence type="ECO:0000256" key="1">
    <source>
        <dbReference type="ARBA" id="ARBA00022723"/>
    </source>
</evidence>
<keyword evidence="3" id="KW-0464">Manganese</keyword>
<dbReference type="Proteomes" id="UP001190700">
    <property type="component" value="Unassembled WGS sequence"/>
</dbReference>
<dbReference type="AlphaFoldDB" id="A0AAE0GSG9"/>
<dbReference type="Pfam" id="PF08797">
    <property type="entry name" value="HIRAN"/>
    <property type="match status" value="1"/>
</dbReference>